<keyword evidence="4" id="KW-0808">Transferase</keyword>
<dbReference type="EMBL" id="JAGIYZ010000011">
    <property type="protein sequence ID" value="MBP0464681.1"/>
    <property type="molecule type" value="Genomic_DNA"/>
</dbReference>
<sequence>MSATAERTTGRTPALAGRLRGLVLACLLPLLVTIGLLAAMLLRSGAEDSAIRLASTARATAQAADAEIEGRLVALAGFAATFTTPPEEADLAALDGAARRLAQSLGSSVAILDRGLGLLVDTDHPFGTPLGSSPAVAAAIWAVETGRPRVSDILPLPGGATQAPALMVPVMRDGRPIGVVSAGLAPDRLRGALGAGRAVLLDGRGRIVAAQRTLPPELPDWPTLSSSPRGSALTGRDAGGRTIHYAVMHLSAAPDWRVVVWEPEAAAVGALGQQIPLAATLVLLALGIAGLAYRRTLTSVREPARALERHTLAIAEALRGDGAPPPAPAIRGPAEVTDIGTALAEAFSAAAGRERRLRALAEAGAIVLWRADAAGGWIEAAGWAGLTGQAAPAFRGDGWLEMVHPDDRAPTLAEWGRSLVARNPIGVEFRLRTADEAAGWRWVRATGVAVVNEDGLLLEWVGAIHDVADARGAGQAHRVNEAQVRQTVAELRAVYDTVPVGLALVDQSLKFVNVNARFAAISGLLTEAHIGRAAHEVMPEGLARPLEDAQRRVFATGRPVLDVTCSAQAPGAVQHLRHWLASCHPVKNAGGEVTGVSAVLQDVTDRVRAEKSREALVSELNHRVKNTLATVQSLAAQSLRGAGAAALGREFVGRLQALMRGHDLIADQDGDEVELPRVARAALSPWIESGKPIRVLGSGRILVSAAQVQALVLGLHELATNAARYGALSRPGGEVELSWTLGEDGVVVLTWQESGGPPVATPAPARRGFGMRLLERGLAHDLGPGAAVRVSFAEDGARIEMRFHVRQRALLAPPVTPPLPALPALPPVG</sequence>
<evidence type="ECO:0000259" key="10">
    <source>
        <dbReference type="SMART" id="SM00911"/>
    </source>
</evidence>
<dbReference type="Pfam" id="PF13581">
    <property type="entry name" value="HATPase_c_2"/>
    <property type="match status" value="1"/>
</dbReference>
<evidence type="ECO:0000256" key="2">
    <source>
        <dbReference type="ARBA" id="ARBA00012438"/>
    </source>
</evidence>
<keyword evidence="3" id="KW-0597">Phosphoprotein</keyword>
<dbReference type="RefSeq" id="WP_209352082.1">
    <property type="nucleotide sequence ID" value="NZ_JAGIYZ010000011.1"/>
</dbReference>
<dbReference type="InterPro" id="IPR013656">
    <property type="entry name" value="PAS_4"/>
</dbReference>
<organism evidence="11 12">
    <name type="scientific">Roseomonas nitratireducens</name>
    <dbReference type="NCBI Taxonomy" id="2820810"/>
    <lineage>
        <taxon>Bacteria</taxon>
        <taxon>Pseudomonadati</taxon>
        <taxon>Pseudomonadota</taxon>
        <taxon>Alphaproteobacteria</taxon>
        <taxon>Acetobacterales</taxon>
        <taxon>Roseomonadaceae</taxon>
        <taxon>Roseomonas</taxon>
    </lineage>
</organism>
<evidence type="ECO:0000256" key="7">
    <source>
        <dbReference type="ARBA" id="ARBA00022840"/>
    </source>
</evidence>
<dbReference type="InterPro" id="IPR003594">
    <property type="entry name" value="HATPase_dom"/>
</dbReference>
<dbReference type="InterPro" id="IPR036890">
    <property type="entry name" value="HATPase_C_sf"/>
</dbReference>
<feature type="domain" description="PAS" evidence="9">
    <location>
        <begin position="489"/>
        <end position="555"/>
    </location>
</feature>
<comment type="catalytic activity">
    <reaction evidence="1">
        <text>ATP + protein L-histidine = ADP + protein N-phospho-L-histidine.</text>
        <dbReference type="EC" id="2.7.13.3"/>
    </reaction>
</comment>
<dbReference type="InterPro" id="IPR013655">
    <property type="entry name" value="PAS_fold_3"/>
</dbReference>
<dbReference type="PANTHER" id="PTHR41523">
    <property type="entry name" value="TWO-COMPONENT SYSTEM SENSOR PROTEIN"/>
    <property type="match status" value="1"/>
</dbReference>
<dbReference type="PANTHER" id="PTHR41523:SF7">
    <property type="entry name" value="HISTIDINE KINASE"/>
    <property type="match status" value="1"/>
</dbReference>
<feature type="domain" description="Signal transduction histidine kinase HWE region" evidence="10">
    <location>
        <begin position="619"/>
        <end position="699"/>
    </location>
</feature>
<proteinExistence type="predicted"/>
<dbReference type="InterPro" id="IPR035965">
    <property type="entry name" value="PAS-like_dom_sf"/>
</dbReference>
<dbReference type="Pfam" id="PF07536">
    <property type="entry name" value="HWE_HK"/>
    <property type="match status" value="1"/>
</dbReference>
<dbReference type="NCBIfam" id="TIGR00229">
    <property type="entry name" value="sensory_box"/>
    <property type="match status" value="1"/>
</dbReference>
<keyword evidence="8" id="KW-0472">Membrane</keyword>
<dbReference type="EC" id="2.7.13.3" evidence="2"/>
<evidence type="ECO:0000313" key="12">
    <source>
        <dbReference type="Proteomes" id="UP000680815"/>
    </source>
</evidence>
<name>A0ABS4AV74_9PROT</name>
<dbReference type="Pfam" id="PF08447">
    <property type="entry name" value="PAS_3"/>
    <property type="match status" value="1"/>
</dbReference>
<protein>
    <recommendedName>
        <fullName evidence="2">histidine kinase</fullName>
        <ecNumber evidence="2">2.7.13.3</ecNumber>
    </recommendedName>
</protein>
<accession>A0ABS4AV74</accession>
<dbReference type="Gene3D" id="3.30.565.10">
    <property type="entry name" value="Histidine kinase-like ATPase, C-terminal domain"/>
    <property type="match status" value="1"/>
</dbReference>
<feature type="domain" description="PAS" evidence="9">
    <location>
        <begin position="355"/>
        <end position="420"/>
    </location>
</feature>
<dbReference type="SMART" id="SM00091">
    <property type="entry name" value="PAS"/>
    <property type="match status" value="2"/>
</dbReference>
<dbReference type="SUPFAM" id="SSF55785">
    <property type="entry name" value="PYP-like sensor domain (PAS domain)"/>
    <property type="match status" value="2"/>
</dbReference>
<dbReference type="InterPro" id="IPR000014">
    <property type="entry name" value="PAS"/>
</dbReference>
<evidence type="ECO:0000256" key="4">
    <source>
        <dbReference type="ARBA" id="ARBA00022679"/>
    </source>
</evidence>
<evidence type="ECO:0000256" key="8">
    <source>
        <dbReference type="SAM" id="Phobius"/>
    </source>
</evidence>
<dbReference type="CDD" id="cd16936">
    <property type="entry name" value="HATPase_RsbW-like"/>
    <property type="match status" value="1"/>
</dbReference>
<dbReference type="Pfam" id="PF08448">
    <property type="entry name" value="PAS_4"/>
    <property type="match status" value="1"/>
</dbReference>
<dbReference type="Proteomes" id="UP000680815">
    <property type="component" value="Unassembled WGS sequence"/>
</dbReference>
<evidence type="ECO:0000259" key="9">
    <source>
        <dbReference type="SMART" id="SM00091"/>
    </source>
</evidence>
<dbReference type="InterPro" id="IPR001610">
    <property type="entry name" value="PAC"/>
</dbReference>
<dbReference type="Gene3D" id="3.30.450.20">
    <property type="entry name" value="PAS domain"/>
    <property type="match status" value="2"/>
</dbReference>
<keyword evidence="7" id="KW-0067">ATP-binding</keyword>
<keyword evidence="8" id="KW-1133">Transmembrane helix</keyword>
<evidence type="ECO:0000256" key="1">
    <source>
        <dbReference type="ARBA" id="ARBA00000085"/>
    </source>
</evidence>
<evidence type="ECO:0000256" key="3">
    <source>
        <dbReference type="ARBA" id="ARBA00022553"/>
    </source>
</evidence>
<keyword evidence="5" id="KW-0547">Nucleotide-binding</keyword>
<keyword evidence="8" id="KW-0812">Transmembrane</keyword>
<evidence type="ECO:0000313" key="11">
    <source>
        <dbReference type="EMBL" id="MBP0464681.1"/>
    </source>
</evidence>
<dbReference type="InterPro" id="IPR011102">
    <property type="entry name" value="Sig_transdc_His_kinase_HWE"/>
</dbReference>
<dbReference type="SMART" id="SM00911">
    <property type="entry name" value="HWE_HK"/>
    <property type="match status" value="1"/>
</dbReference>
<dbReference type="CDD" id="cd00130">
    <property type="entry name" value="PAS"/>
    <property type="match status" value="1"/>
</dbReference>
<gene>
    <name evidence="11" type="ORF">J5Y09_12245</name>
</gene>
<evidence type="ECO:0000256" key="5">
    <source>
        <dbReference type="ARBA" id="ARBA00022741"/>
    </source>
</evidence>
<comment type="caution">
    <text evidence="11">The sequence shown here is derived from an EMBL/GenBank/DDBJ whole genome shotgun (WGS) entry which is preliminary data.</text>
</comment>
<reference evidence="11 12" key="1">
    <citation type="submission" date="2021-03" db="EMBL/GenBank/DDBJ databases">
        <authorList>
            <person name="So Y."/>
        </authorList>
    </citation>
    <scope>NUCLEOTIDE SEQUENCE [LARGE SCALE GENOMIC DNA]</scope>
    <source>
        <strain evidence="11 12">PWR1</strain>
    </source>
</reference>
<keyword evidence="6" id="KW-0418">Kinase</keyword>
<keyword evidence="12" id="KW-1185">Reference proteome</keyword>
<evidence type="ECO:0000256" key="6">
    <source>
        <dbReference type="ARBA" id="ARBA00022777"/>
    </source>
</evidence>
<feature type="transmembrane region" description="Helical" evidence="8">
    <location>
        <begin position="21"/>
        <end position="42"/>
    </location>
</feature>
<dbReference type="SMART" id="SM00086">
    <property type="entry name" value="PAC"/>
    <property type="match status" value="2"/>
</dbReference>